<keyword evidence="1" id="KW-0378">Hydrolase</keyword>
<dbReference type="eggNOG" id="COG0406">
    <property type="taxonomic scope" value="Bacteria"/>
</dbReference>
<evidence type="ECO:0000256" key="2">
    <source>
        <dbReference type="PIRSR" id="PIRSR613078-2"/>
    </source>
</evidence>
<dbReference type="Proteomes" id="UP000029391">
    <property type="component" value="Unassembled WGS sequence"/>
</dbReference>
<name>A0A091B914_9GAMM</name>
<dbReference type="InterPro" id="IPR013078">
    <property type="entry name" value="His_Pase_superF_clade-1"/>
</dbReference>
<dbReference type="SMART" id="SM00855">
    <property type="entry name" value="PGAM"/>
    <property type="match status" value="1"/>
</dbReference>
<feature type="binding site" evidence="2">
    <location>
        <position position="81"/>
    </location>
    <ligand>
        <name>substrate</name>
    </ligand>
</feature>
<feature type="region of interest" description="Disordered" evidence="3">
    <location>
        <begin position="208"/>
        <end position="230"/>
    </location>
</feature>
<feature type="chain" id="PRO_5001871377" description="Phosphoglycerate mutase" evidence="4">
    <location>
        <begin position="21"/>
        <end position="230"/>
    </location>
</feature>
<dbReference type="EMBL" id="AWXU01000056">
    <property type="protein sequence ID" value="KFN48241.1"/>
    <property type="molecule type" value="Genomic_DNA"/>
</dbReference>
<feature type="signal peptide" evidence="4">
    <location>
        <begin position="1"/>
        <end position="20"/>
    </location>
</feature>
<evidence type="ECO:0000256" key="4">
    <source>
        <dbReference type="SAM" id="SignalP"/>
    </source>
</evidence>
<sequence>MRKYLTAFLFAVLLPGAALAADPAPRTIVLVRHGQYIADPAIDEAIGPPLSPLGLAQARLAGDALAGLGGFDALYVSPMTRARDTAASIGTEIGRQDFAVIDDIAECTPPTRRSEITKDDAPEDLAACAARLDAVFARLFVPAEGRAARDMVVCHGNVIRYLVTRALGVDTQAWLEMSVRHASITVIRVEADGRFKVIAVGDAGHIPPGLHTGATGDPERTLSNNGVRDS</sequence>
<keyword evidence="4" id="KW-0732">Signal</keyword>
<dbReference type="InterPro" id="IPR051021">
    <property type="entry name" value="Mito_Ser/Thr_phosphatase"/>
</dbReference>
<organism evidence="5 6">
    <name type="scientific">Arenimonas composti TR7-09 = DSM 18010</name>
    <dbReference type="NCBI Taxonomy" id="1121013"/>
    <lineage>
        <taxon>Bacteria</taxon>
        <taxon>Pseudomonadati</taxon>
        <taxon>Pseudomonadota</taxon>
        <taxon>Gammaproteobacteria</taxon>
        <taxon>Lysobacterales</taxon>
        <taxon>Lysobacteraceae</taxon>
        <taxon>Arenimonas</taxon>
    </lineage>
</organism>
<dbReference type="InterPro" id="IPR029033">
    <property type="entry name" value="His_PPase_superfam"/>
</dbReference>
<dbReference type="Gene3D" id="3.40.50.1240">
    <property type="entry name" value="Phosphoglycerate mutase-like"/>
    <property type="match status" value="1"/>
</dbReference>
<feature type="compositionally biased region" description="Polar residues" evidence="3">
    <location>
        <begin position="221"/>
        <end position="230"/>
    </location>
</feature>
<dbReference type="GO" id="GO:0004722">
    <property type="term" value="F:protein serine/threonine phosphatase activity"/>
    <property type="evidence" value="ECO:0007669"/>
    <property type="project" value="TreeGrafter"/>
</dbReference>
<accession>A0A091B914</accession>
<dbReference type="Pfam" id="PF00300">
    <property type="entry name" value="His_Phos_1"/>
    <property type="match status" value="2"/>
</dbReference>
<dbReference type="OrthoDB" id="9783269at2"/>
<dbReference type="STRING" id="1121013.GCA_000426365_00442"/>
<dbReference type="CDD" id="cd07067">
    <property type="entry name" value="HP_PGM_like"/>
    <property type="match status" value="1"/>
</dbReference>
<evidence type="ECO:0000256" key="3">
    <source>
        <dbReference type="SAM" id="MobiDB-lite"/>
    </source>
</evidence>
<evidence type="ECO:0000256" key="1">
    <source>
        <dbReference type="ARBA" id="ARBA00022801"/>
    </source>
</evidence>
<keyword evidence="6" id="KW-1185">Reference proteome</keyword>
<dbReference type="RefSeq" id="WP_026815968.1">
    <property type="nucleotide sequence ID" value="NZ_AUFF01000001.1"/>
</dbReference>
<evidence type="ECO:0000313" key="6">
    <source>
        <dbReference type="Proteomes" id="UP000029391"/>
    </source>
</evidence>
<dbReference type="AlphaFoldDB" id="A0A091B914"/>
<reference evidence="5 6" key="1">
    <citation type="submission" date="2013-09" db="EMBL/GenBank/DDBJ databases">
        <title>Genome sequencing of Arenimonas composti.</title>
        <authorList>
            <person name="Chen F."/>
            <person name="Wang G."/>
        </authorList>
    </citation>
    <scope>NUCLEOTIDE SEQUENCE [LARGE SCALE GENOMIC DNA]</scope>
    <source>
        <strain evidence="5 6">TR7-09</strain>
    </source>
</reference>
<dbReference type="SUPFAM" id="SSF53254">
    <property type="entry name" value="Phosphoglycerate mutase-like"/>
    <property type="match status" value="1"/>
</dbReference>
<dbReference type="PANTHER" id="PTHR20935:SF0">
    <property type="entry name" value="SERINE_THREONINE-PROTEIN PHOSPHATASE PGAM5, MITOCHONDRIAL"/>
    <property type="match status" value="1"/>
</dbReference>
<proteinExistence type="predicted"/>
<dbReference type="PANTHER" id="PTHR20935">
    <property type="entry name" value="PHOSPHOGLYCERATE MUTASE-RELATED"/>
    <property type="match status" value="1"/>
</dbReference>
<gene>
    <name evidence="5" type="ORF">P873_01405</name>
</gene>
<evidence type="ECO:0008006" key="7">
    <source>
        <dbReference type="Google" id="ProtNLM"/>
    </source>
</evidence>
<protein>
    <recommendedName>
        <fullName evidence="7">Phosphoglycerate mutase</fullName>
    </recommendedName>
</protein>
<dbReference type="GO" id="GO:0090141">
    <property type="term" value="P:positive regulation of mitochondrial fission"/>
    <property type="evidence" value="ECO:0007669"/>
    <property type="project" value="TreeGrafter"/>
</dbReference>
<evidence type="ECO:0000313" key="5">
    <source>
        <dbReference type="EMBL" id="KFN48241.1"/>
    </source>
</evidence>
<comment type="caution">
    <text evidence="5">The sequence shown here is derived from an EMBL/GenBank/DDBJ whole genome shotgun (WGS) entry which is preliminary data.</text>
</comment>